<sequence>MPVFSAQFKSDSISISFTYNKKIILNGIKMPNLEASFRALRVLHAARDLFKQYGFYIGIDRIIEEAKIPKATFYNYFHSKERLIQMSLTFQTDALKHEVFSIIHSYRELMAFDKLKKIYFLHANLEGFYRLPFKAIFEIEKLYPAAYTVVSDYRKWFINEIYKLLLTVKVTATVEDAYMFLFVIDGAMIQLLSANKIDERDKLLEYFMSTLA</sequence>
<dbReference type="Pfam" id="PF00440">
    <property type="entry name" value="TetR_N"/>
    <property type="match status" value="1"/>
</dbReference>
<evidence type="ECO:0000313" key="4">
    <source>
        <dbReference type="EMBL" id="GEA66398.1"/>
    </source>
</evidence>
<dbReference type="InterPro" id="IPR009057">
    <property type="entry name" value="Homeodomain-like_sf"/>
</dbReference>
<dbReference type="Proteomes" id="UP000317717">
    <property type="component" value="Unassembled WGS sequence"/>
</dbReference>
<dbReference type="PRINTS" id="PR00455">
    <property type="entry name" value="HTHTETR"/>
</dbReference>
<dbReference type="Gene3D" id="1.10.357.10">
    <property type="entry name" value="Tetracycline Repressor, domain 2"/>
    <property type="match status" value="1"/>
</dbReference>
<evidence type="ECO:0000256" key="2">
    <source>
        <dbReference type="PROSITE-ProRule" id="PRU00335"/>
    </source>
</evidence>
<evidence type="ECO:0000259" key="3">
    <source>
        <dbReference type="PROSITE" id="PS50977"/>
    </source>
</evidence>
<organism evidence="4 5">
    <name type="scientific">Acinetobacter pittii</name>
    <name type="common">Acinetobacter genomosp. 3</name>
    <dbReference type="NCBI Taxonomy" id="48296"/>
    <lineage>
        <taxon>Bacteria</taxon>
        <taxon>Pseudomonadati</taxon>
        <taxon>Pseudomonadota</taxon>
        <taxon>Gammaproteobacteria</taxon>
        <taxon>Moraxellales</taxon>
        <taxon>Moraxellaceae</taxon>
        <taxon>Acinetobacter</taxon>
        <taxon>Acinetobacter calcoaceticus/baumannii complex</taxon>
    </lineage>
</organism>
<protein>
    <submittedName>
        <fullName evidence="4">TetR family transcriptional regulator</fullName>
    </submittedName>
</protein>
<feature type="domain" description="HTH tetR-type" evidence="3">
    <location>
        <begin position="36"/>
        <end position="95"/>
    </location>
</feature>
<dbReference type="GO" id="GO:0003677">
    <property type="term" value="F:DNA binding"/>
    <property type="evidence" value="ECO:0007669"/>
    <property type="project" value="UniProtKB-UniRule"/>
</dbReference>
<evidence type="ECO:0000256" key="1">
    <source>
        <dbReference type="ARBA" id="ARBA00023125"/>
    </source>
</evidence>
<accession>A0A4Y3J5Z4</accession>
<keyword evidence="1 2" id="KW-0238">DNA-binding</keyword>
<feature type="DNA-binding region" description="H-T-H motif" evidence="2">
    <location>
        <begin position="58"/>
        <end position="77"/>
    </location>
</feature>
<reference evidence="4 5" key="1">
    <citation type="submission" date="2019-06" db="EMBL/GenBank/DDBJ databases">
        <title>Whole genome shotgun sequence of Acinetobacter pittii NBRC 110514.</title>
        <authorList>
            <person name="Hosoyama A."/>
            <person name="Uohara A."/>
            <person name="Ohji S."/>
            <person name="Ichikawa N."/>
        </authorList>
    </citation>
    <scope>NUCLEOTIDE SEQUENCE [LARGE SCALE GENOMIC DNA]</scope>
    <source>
        <strain evidence="4 5">NBRC 110514</strain>
    </source>
</reference>
<evidence type="ECO:0000313" key="5">
    <source>
        <dbReference type="Proteomes" id="UP000317717"/>
    </source>
</evidence>
<name>A0A4Y3J5Z4_ACIPI</name>
<dbReference type="AlphaFoldDB" id="A0A4Y3J5Z4"/>
<dbReference type="PROSITE" id="PS50977">
    <property type="entry name" value="HTH_TETR_2"/>
    <property type="match status" value="1"/>
</dbReference>
<dbReference type="SUPFAM" id="SSF46689">
    <property type="entry name" value="Homeodomain-like"/>
    <property type="match status" value="1"/>
</dbReference>
<proteinExistence type="predicted"/>
<dbReference type="EMBL" id="BJLJ01000003">
    <property type="protein sequence ID" value="GEA66398.1"/>
    <property type="molecule type" value="Genomic_DNA"/>
</dbReference>
<dbReference type="InterPro" id="IPR001647">
    <property type="entry name" value="HTH_TetR"/>
</dbReference>
<comment type="caution">
    <text evidence="4">The sequence shown here is derived from an EMBL/GenBank/DDBJ whole genome shotgun (WGS) entry which is preliminary data.</text>
</comment>
<gene>
    <name evidence="4" type="ORF">PA3_05560</name>
</gene>